<keyword evidence="2" id="KW-1185">Reference proteome</keyword>
<proteinExistence type="predicted"/>
<organism evidence="1 2">
    <name type="scientific">Sphingobium wenxiniae (strain DSM 21828 / CGMCC 1.7748 / JZ-1)</name>
    <dbReference type="NCBI Taxonomy" id="595605"/>
    <lineage>
        <taxon>Bacteria</taxon>
        <taxon>Pseudomonadati</taxon>
        <taxon>Pseudomonadota</taxon>
        <taxon>Alphaproteobacteria</taxon>
        <taxon>Sphingomonadales</taxon>
        <taxon>Sphingomonadaceae</taxon>
        <taxon>Sphingobium</taxon>
    </lineage>
</organism>
<protein>
    <submittedName>
        <fullName evidence="1">Uncharacterized protein</fullName>
    </submittedName>
</protein>
<reference evidence="1 2" key="1">
    <citation type="journal article" date="2015" name="Stand. Genomic Sci.">
        <title>Genomic Encyclopedia of Bacterial and Archaeal Type Strains, Phase III: the genomes of soil and plant-associated and newly described type strains.</title>
        <authorList>
            <person name="Whitman W.B."/>
            <person name="Woyke T."/>
            <person name="Klenk H.P."/>
            <person name="Zhou Y."/>
            <person name="Lilburn T.G."/>
            <person name="Beck B.J."/>
            <person name="De Vos P."/>
            <person name="Vandamme P."/>
            <person name="Eisen J.A."/>
            <person name="Garrity G."/>
            <person name="Hugenholtz P."/>
            <person name="Kyrpides N.C."/>
        </authorList>
    </citation>
    <scope>NUCLEOTIDE SEQUENCE [LARGE SCALE GENOMIC DNA]</scope>
    <source>
        <strain evidence="1 2">CGMCC 1.7748</strain>
    </source>
</reference>
<gene>
    <name evidence="1" type="ORF">IQ35_02090</name>
</gene>
<dbReference type="AlphaFoldDB" id="A0A562KD87"/>
<accession>A0A562KD87</accession>
<comment type="caution">
    <text evidence="1">The sequence shown here is derived from an EMBL/GenBank/DDBJ whole genome shotgun (WGS) entry which is preliminary data.</text>
</comment>
<evidence type="ECO:0000313" key="1">
    <source>
        <dbReference type="EMBL" id="TWH93183.1"/>
    </source>
</evidence>
<dbReference type="Proteomes" id="UP000316624">
    <property type="component" value="Unassembled WGS sequence"/>
</dbReference>
<sequence>MTPLERAARVFATAYLVKSQSWLEADPYVVGWVNAYWRDFLPHVREVLIAVRDPGQELIARVRGDAVFAPESDEIEAAHASMIDAMLEEAA</sequence>
<evidence type="ECO:0000313" key="2">
    <source>
        <dbReference type="Proteomes" id="UP000316624"/>
    </source>
</evidence>
<dbReference type="EMBL" id="VLKK01000007">
    <property type="protein sequence ID" value="TWH93183.1"/>
    <property type="molecule type" value="Genomic_DNA"/>
</dbReference>
<dbReference type="RefSeq" id="WP_145073291.1">
    <property type="nucleotide sequence ID" value="NZ_JACIIY010000006.1"/>
</dbReference>
<name>A0A562KD87_SPHWJ</name>